<feature type="compositionally biased region" description="Pro residues" evidence="2">
    <location>
        <begin position="75"/>
        <end position="94"/>
    </location>
</feature>
<evidence type="ECO:0000313" key="6">
    <source>
        <dbReference type="Proteomes" id="UP000035368"/>
    </source>
</evidence>
<dbReference type="KEGG" id="cei:CEPID_11770"/>
<dbReference type="PANTHER" id="PTHR33392:SF6">
    <property type="entry name" value="POLYISOPRENYL-TEICHOIC ACID--PEPTIDOGLYCAN TEICHOIC ACID TRANSFERASE TAGU"/>
    <property type="match status" value="1"/>
</dbReference>
<evidence type="ECO:0000256" key="3">
    <source>
        <dbReference type="SAM" id="Phobius"/>
    </source>
</evidence>
<sequence>MTFNGDDIARDRNGNPILDRYGRPVRKRRMPSTPRNPQPPQRRPRREPAPEAQRPQQYIPPAPQPRQPAYQPRPTYQPPAQPAYQRPPRPPVSAPPVKRRKALPKPKGCLGTLAFLLVTLLVLTFVTFLWADTKLTRVEALPAQPIKNTAGTNWLLVGSDSRQGLSQEEIDTLQTGDDIGIGRTDTIMLLHIPRSGQPTLVSIPRDSYVNIPGYGQDKINSAFTNGGPQLLTTTVEQATGLRIDHYAEIGFGGFAGMVDAVGGVNICVEQPIDDEVINFHVPAGCQEMDGPTALSFVRTRHSAMGDLDRVQRQRQFFSALMSKATSASTLANPFRVFPLITKAGSSFIVGDGDHSWDLARLALAMRGGVKNETVPVGGFADTAVGSVVLWDEAASEALFAGMR</sequence>
<evidence type="ECO:0000259" key="4">
    <source>
        <dbReference type="Pfam" id="PF03816"/>
    </source>
</evidence>
<feature type="domain" description="Cell envelope-related transcriptional attenuator" evidence="4">
    <location>
        <begin position="183"/>
        <end position="325"/>
    </location>
</feature>
<name>A0A0G3GZF1_9CORY</name>
<dbReference type="Proteomes" id="UP000035368">
    <property type="component" value="Chromosome"/>
</dbReference>
<dbReference type="PANTHER" id="PTHR33392">
    <property type="entry name" value="POLYISOPRENYL-TEICHOIC ACID--PEPTIDOGLYCAN TEICHOIC ACID TRANSFERASE TAGU"/>
    <property type="match status" value="1"/>
</dbReference>
<reference evidence="5 6" key="1">
    <citation type="submission" date="2015-05" db="EMBL/GenBank/DDBJ databases">
        <title>Complete genome sequence of Corynebacterium epidermidicanis DSM 45586, isolated from the skin of a dog suffering from pruritus.</title>
        <authorList>
            <person name="Ruckert C."/>
            <person name="Albersmeier A."/>
            <person name="Winkler A."/>
            <person name="Tauch A."/>
        </authorList>
    </citation>
    <scope>NUCLEOTIDE SEQUENCE [LARGE SCALE GENOMIC DNA]</scope>
    <source>
        <strain evidence="5 6">DSM 45586</strain>
    </source>
</reference>
<comment type="similarity">
    <text evidence="1">Belongs to the LytR/CpsA/Psr (LCP) family.</text>
</comment>
<dbReference type="NCBIfam" id="TIGR00350">
    <property type="entry name" value="lytR_cpsA_psr"/>
    <property type="match status" value="1"/>
</dbReference>
<keyword evidence="3" id="KW-0472">Membrane</keyword>
<keyword evidence="3" id="KW-1133">Transmembrane helix</keyword>
<feature type="region of interest" description="Disordered" evidence="2">
    <location>
        <begin position="1"/>
        <end position="104"/>
    </location>
</feature>
<keyword evidence="3" id="KW-0812">Transmembrane</keyword>
<keyword evidence="6" id="KW-1185">Reference proteome</keyword>
<evidence type="ECO:0000313" key="5">
    <source>
        <dbReference type="EMBL" id="AKK04182.1"/>
    </source>
</evidence>
<proteinExistence type="inferred from homology"/>
<dbReference type="Pfam" id="PF03816">
    <property type="entry name" value="LytR_cpsA_psr"/>
    <property type="match status" value="1"/>
</dbReference>
<evidence type="ECO:0000256" key="2">
    <source>
        <dbReference type="SAM" id="MobiDB-lite"/>
    </source>
</evidence>
<dbReference type="PATRIC" id="fig|1050174.4.peg.2376"/>
<dbReference type="InterPro" id="IPR050922">
    <property type="entry name" value="LytR/CpsA/Psr_CW_biosynth"/>
</dbReference>
<dbReference type="STRING" id="1050174.CEPID_11770"/>
<dbReference type="AlphaFoldDB" id="A0A0G3GZF1"/>
<dbReference type="EMBL" id="CP011541">
    <property type="protein sequence ID" value="AKK04182.1"/>
    <property type="molecule type" value="Genomic_DNA"/>
</dbReference>
<dbReference type="Gene3D" id="3.40.630.190">
    <property type="entry name" value="LCP protein"/>
    <property type="match status" value="1"/>
</dbReference>
<protein>
    <submittedName>
        <fullName evidence="5">Transcriptional attenuator, LytR family</fullName>
    </submittedName>
</protein>
<dbReference type="RefSeq" id="WP_047241064.1">
    <property type="nucleotide sequence ID" value="NZ_CP011541.1"/>
</dbReference>
<evidence type="ECO:0000256" key="1">
    <source>
        <dbReference type="ARBA" id="ARBA00006068"/>
    </source>
</evidence>
<feature type="transmembrane region" description="Helical" evidence="3">
    <location>
        <begin position="108"/>
        <end position="131"/>
    </location>
</feature>
<gene>
    <name evidence="5" type="ORF">CEPID_11770</name>
</gene>
<dbReference type="OrthoDB" id="9782542at2"/>
<dbReference type="InterPro" id="IPR004474">
    <property type="entry name" value="LytR_CpsA_psr"/>
</dbReference>
<accession>A0A0G3GZF1</accession>
<organism evidence="5 6">
    <name type="scientific">Corynebacterium epidermidicanis</name>
    <dbReference type="NCBI Taxonomy" id="1050174"/>
    <lineage>
        <taxon>Bacteria</taxon>
        <taxon>Bacillati</taxon>
        <taxon>Actinomycetota</taxon>
        <taxon>Actinomycetes</taxon>
        <taxon>Mycobacteriales</taxon>
        <taxon>Corynebacteriaceae</taxon>
        <taxon>Corynebacterium</taxon>
    </lineage>
</organism>